<organism evidence="14 15">
    <name type="scientific">Elliptochloris bilobata</name>
    <dbReference type="NCBI Taxonomy" id="381761"/>
    <lineage>
        <taxon>Eukaryota</taxon>
        <taxon>Viridiplantae</taxon>
        <taxon>Chlorophyta</taxon>
        <taxon>core chlorophytes</taxon>
        <taxon>Trebouxiophyceae</taxon>
        <taxon>Trebouxiophyceae incertae sedis</taxon>
        <taxon>Elliptochloris clade</taxon>
        <taxon>Elliptochloris</taxon>
    </lineage>
</organism>
<dbReference type="PANTHER" id="PTHR23076">
    <property type="entry name" value="METALLOPROTEASE M41 FTSH"/>
    <property type="match status" value="1"/>
</dbReference>
<dbReference type="Pfam" id="PF00004">
    <property type="entry name" value="AAA"/>
    <property type="match status" value="1"/>
</dbReference>
<evidence type="ECO:0000256" key="1">
    <source>
        <dbReference type="ARBA" id="ARBA00001947"/>
    </source>
</evidence>
<proteinExistence type="inferred from homology"/>
<dbReference type="SUPFAM" id="SSF140990">
    <property type="entry name" value="FtsH protease domain-like"/>
    <property type="match status" value="1"/>
</dbReference>
<evidence type="ECO:0000256" key="2">
    <source>
        <dbReference type="ARBA" id="ARBA00010044"/>
    </source>
</evidence>
<dbReference type="InterPro" id="IPR000642">
    <property type="entry name" value="Peptidase_M41"/>
</dbReference>
<reference evidence="14 15" key="1">
    <citation type="journal article" date="2024" name="Nat. Commun.">
        <title>Phylogenomics reveals the evolutionary origins of lichenization in chlorophyte algae.</title>
        <authorList>
            <person name="Puginier C."/>
            <person name="Libourel C."/>
            <person name="Otte J."/>
            <person name="Skaloud P."/>
            <person name="Haon M."/>
            <person name="Grisel S."/>
            <person name="Petersen M."/>
            <person name="Berrin J.G."/>
            <person name="Delaux P.M."/>
            <person name="Dal Grande F."/>
            <person name="Keller J."/>
        </authorList>
    </citation>
    <scope>NUCLEOTIDE SEQUENCE [LARGE SCALE GENOMIC DNA]</scope>
    <source>
        <strain evidence="14 15">SAG 245.80</strain>
    </source>
</reference>
<dbReference type="InterPro" id="IPR003959">
    <property type="entry name" value="ATPase_AAA_core"/>
</dbReference>
<feature type="compositionally biased region" description="Basic and acidic residues" evidence="11">
    <location>
        <begin position="90"/>
        <end position="108"/>
    </location>
</feature>
<feature type="compositionally biased region" description="Basic and acidic residues" evidence="11">
    <location>
        <begin position="57"/>
        <end position="69"/>
    </location>
</feature>
<gene>
    <name evidence="14" type="ORF">WJX81_004862</name>
</gene>
<dbReference type="InterPro" id="IPR027417">
    <property type="entry name" value="P-loop_NTPase"/>
</dbReference>
<evidence type="ECO:0000313" key="15">
    <source>
        <dbReference type="Proteomes" id="UP001445335"/>
    </source>
</evidence>
<dbReference type="Gene3D" id="3.30.720.210">
    <property type="match status" value="1"/>
</dbReference>
<evidence type="ECO:0000256" key="10">
    <source>
        <dbReference type="ARBA" id="ARBA00023049"/>
    </source>
</evidence>
<dbReference type="SUPFAM" id="SSF52540">
    <property type="entry name" value="P-loop containing nucleoside triphosphate hydrolases"/>
    <property type="match status" value="1"/>
</dbReference>
<comment type="caution">
    <text evidence="14">The sequence shown here is derived from an EMBL/GenBank/DDBJ whole genome shotgun (WGS) entry which is preliminary data.</text>
</comment>
<dbReference type="GO" id="GO:0006508">
    <property type="term" value="P:proteolysis"/>
    <property type="evidence" value="ECO:0007669"/>
    <property type="project" value="UniProtKB-KW"/>
</dbReference>
<feature type="region of interest" description="Disordered" evidence="11">
    <location>
        <begin position="738"/>
        <end position="764"/>
    </location>
</feature>
<dbReference type="GO" id="GO:0009507">
    <property type="term" value="C:chloroplast"/>
    <property type="evidence" value="ECO:0007669"/>
    <property type="project" value="TreeGrafter"/>
</dbReference>
<evidence type="ECO:0000256" key="6">
    <source>
        <dbReference type="ARBA" id="ARBA00022741"/>
    </source>
</evidence>
<keyword evidence="12" id="KW-0812">Transmembrane</keyword>
<comment type="similarity">
    <text evidence="2">In the C-terminal section; belongs to the peptidase M41 family.</text>
</comment>
<dbReference type="GO" id="GO:0046872">
    <property type="term" value="F:metal ion binding"/>
    <property type="evidence" value="ECO:0007669"/>
    <property type="project" value="UniProtKB-KW"/>
</dbReference>
<feature type="transmembrane region" description="Helical" evidence="12">
    <location>
        <begin position="194"/>
        <end position="219"/>
    </location>
</feature>
<evidence type="ECO:0000256" key="7">
    <source>
        <dbReference type="ARBA" id="ARBA00022801"/>
    </source>
</evidence>
<evidence type="ECO:0000256" key="9">
    <source>
        <dbReference type="ARBA" id="ARBA00022840"/>
    </source>
</evidence>
<evidence type="ECO:0000256" key="11">
    <source>
        <dbReference type="SAM" id="MobiDB-lite"/>
    </source>
</evidence>
<dbReference type="InterPro" id="IPR003960">
    <property type="entry name" value="ATPase_AAA_CS"/>
</dbReference>
<name>A0AAW1QJP4_9CHLO</name>
<dbReference type="InterPro" id="IPR041569">
    <property type="entry name" value="AAA_lid_3"/>
</dbReference>
<dbReference type="InterPro" id="IPR037219">
    <property type="entry name" value="Peptidase_M41-like"/>
</dbReference>
<dbReference type="AlphaFoldDB" id="A0AAW1QJP4"/>
<feature type="region of interest" description="Disordered" evidence="11">
    <location>
        <begin position="25"/>
        <end position="110"/>
    </location>
</feature>
<sequence length="787" mass="87116">MCRPPSAQASPPAGASDRIAVVLPPASCSGRQLHEPSPRGARDTGMRLAALPDEEEYKPTREEYRRAIERSGASETQKRKLLAPRKKGRKMDVRKSTVPDPTLWDKKGGVTPQTSWRRDLMKRLTYTQFWQLIKERQIDKAQYTADKRSILVTTKDTAPGGRRTEKVGLPYDPELYDHMMEHGVHIADTPVNRYTVILAAFIRLFFPIWFAYLLIRVAFRIGVKKRDRIFGGAHLELIGKGKARTTFNDIAGIDQVKGEIQEVVEFLRNPRRFLNLGARSPAGILLVGPPGTGKTLLAKAIAGEANVPFFSAAGTEFMEVFVGVGAARVRDMFQKARKRAPCILFIDEFDGIGQQRSYSAMGNDESVQTINQLLTEMDGFDDNTGVVVMAATNRPAALDSALTRPGRFDRVIHLPLPNLEGRVEILQVHARGKKLAEGIDFKRVARATAGSTGAELMNVMNTAGMVAVRRGAKVITEDDIFQALENIQQEKLGAAGSGGSGRLYDDDIVPPVMRKGIAVYEAARALMGLITPHYDEISKVSVCPGGVPTGYTYFIPQEELLESRVMTRGYMEARMVVSLAGRCAERMVLGESRVSTAGARDLDAANNVAREMVYRCGFSRRLGPVALMGSDQRFLHDARTRGVSNISTELARIALADVRDLVEGAEAKAYYGLVINYRALEALIDRLLVKETLTGNEVREIAQEAGLKPFPDPYVEGFKFDDEGQVVYPGMQVQADELMPEGAPPVPRHVRRDRGGEEKEMLSRAHPRNPYRVRVDLVDNMLPELKV</sequence>
<dbReference type="Gene3D" id="1.10.8.60">
    <property type="match status" value="1"/>
</dbReference>
<evidence type="ECO:0000256" key="5">
    <source>
        <dbReference type="ARBA" id="ARBA00022723"/>
    </source>
</evidence>
<dbReference type="SMART" id="SM00382">
    <property type="entry name" value="AAA"/>
    <property type="match status" value="1"/>
</dbReference>
<evidence type="ECO:0000256" key="8">
    <source>
        <dbReference type="ARBA" id="ARBA00022833"/>
    </source>
</evidence>
<dbReference type="EMBL" id="JALJOU010000098">
    <property type="protein sequence ID" value="KAK9821723.1"/>
    <property type="molecule type" value="Genomic_DNA"/>
</dbReference>
<dbReference type="GO" id="GO:0004222">
    <property type="term" value="F:metalloendopeptidase activity"/>
    <property type="evidence" value="ECO:0007669"/>
    <property type="project" value="InterPro"/>
</dbReference>
<dbReference type="GO" id="GO:0004176">
    <property type="term" value="F:ATP-dependent peptidase activity"/>
    <property type="evidence" value="ECO:0007669"/>
    <property type="project" value="InterPro"/>
</dbReference>
<dbReference type="PANTHER" id="PTHR23076:SF37">
    <property type="entry name" value="ATP-DEPENDENT ZINC METALLOPROTEASE FTSH 4, MITOCHONDRIAL"/>
    <property type="match status" value="1"/>
</dbReference>
<evidence type="ECO:0000256" key="12">
    <source>
        <dbReference type="SAM" id="Phobius"/>
    </source>
</evidence>
<feature type="compositionally biased region" description="Basic and acidic residues" evidence="11">
    <location>
        <begin position="753"/>
        <end position="763"/>
    </location>
</feature>
<dbReference type="CDD" id="cd19501">
    <property type="entry name" value="RecA-like_FtsH"/>
    <property type="match status" value="1"/>
</dbReference>
<evidence type="ECO:0000256" key="3">
    <source>
        <dbReference type="ARBA" id="ARBA00010550"/>
    </source>
</evidence>
<evidence type="ECO:0000259" key="13">
    <source>
        <dbReference type="SMART" id="SM00382"/>
    </source>
</evidence>
<comment type="cofactor">
    <cofactor evidence="1">
        <name>Zn(2+)</name>
        <dbReference type="ChEBI" id="CHEBI:29105"/>
    </cofactor>
</comment>
<dbReference type="GO" id="GO:0005524">
    <property type="term" value="F:ATP binding"/>
    <property type="evidence" value="ECO:0007669"/>
    <property type="project" value="UniProtKB-KW"/>
</dbReference>
<dbReference type="Gene3D" id="1.20.58.760">
    <property type="entry name" value="Peptidase M41"/>
    <property type="match status" value="1"/>
</dbReference>
<dbReference type="GO" id="GO:0045037">
    <property type="term" value="P:protein import into chloroplast stroma"/>
    <property type="evidence" value="ECO:0007669"/>
    <property type="project" value="TreeGrafter"/>
</dbReference>
<evidence type="ECO:0000313" key="14">
    <source>
        <dbReference type="EMBL" id="KAK9821723.1"/>
    </source>
</evidence>
<feature type="compositionally biased region" description="Basic residues" evidence="11">
    <location>
        <begin position="79"/>
        <end position="89"/>
    </location>
</feature>
<dbReference type="PROSITE" id="PS00674">
    <property type="entry name" value="AAA"/>
    <property type="match status" value="1"/>
</dbReference>
<keyword evidence="8" id="KW-0862">Zinc</keyword>
<dbReference type="GO" id="GO:0016887">
    <property type="term" value="F:ATP hydrolysis activity"/>
    <property type="evidence" value="ECO:0007669"/>
    <property type="project" value="InterPro"/>
</dbReference>
<keyword evidence="7" id="KW-0378">Hydrolase</keyword>
<keyword evidence="12" id="KW-1133">Transmembrane helix</keyword>
<protein>
    <recommendedName>
        <fullName evidence="13">AAA+ ATPase domain-containing protein</fullName>
    </recommendedName>
</protein>
<feature type="domain" description="AAA+ ATPase" evidence="13">
    <location>
        <begin position="280"/>
        <end position="418"/>
    </location>
</feature>
<keyword evidence="5" id="KW-0479">Metal-binding</keyword>
<dbReference type="InterPro" id="IPR003593">
    <property type="entry name" value="AAA+_ATPase"/>
</dbReference>
<dbReference type="Pfam" id="PF17862">
    <property type="entry name" value="AAA_lid_3"/>
    <property type="match status" value="1"/>
</dbReference>
<dbReference type="Proteomes" id="UP001445335">
    <property type="component" value="Unassembled WGS sequence"/>
</dbReference>
<dbReference type="Gene3D" id="3.40.50.300">
    <property type="entry name" value="P-loop containing nucleotide triphosphate hydrolases"/>
    <property type="match status" value="1"/>
</dbReference>
<keyword evidence="10" id="KW-0482">Metalloprotease</keyword>
<accession>A0AAW1QJP4</accession>
<comment type="similarity">
    <text evidence="3">In the N-terminal section; belongs to the AAA ATPase family.</text>
</comment>
<dbReference type="Pfam" id="PF01434">
    <property type="entry name" value="Peptidase_M41"/>
    <property type="match status" value="1"/>
</dbReference>
<evidence type="ECO:0000256" key="4">
    <source>
        <dbReference type="ARBA" id="ARBA00022670"/>
    </source>
</evidence>
<feature type="compositionally biased region" description="Basic and acidic residues" evidence="11">
    <location>
        <begin position="32"/>
        <end position="45"/>
    </location>
</feature>
<keyword evidence="9" id="KW-0067">ATP-binding</keyword>
<keyword evidence="4" id="KW-0645">Protease</keyword>
<keyword evidence="6" id="KW-0547">Nucleotide-binding</keyword>
<dbReference type="FunFam" id="3.40.50.300:FF:000001">
    <property type="entry name" value="ATP-dependent zinc metalloprotease FtsH"/>
    <property type="match status" value="1"/>
</dbReference>
<keyword evidence="15" id="KW-1185">Reference proteome</keyword>
<keyword evidence="12" id="KW-0472">Membrane</keyword>